<dbReference type="RefSeq" id="WP_093253258.1">
    <property type="nucleotide sequence ID" value="NZ_FNQM01000005.1"/>
</dbReference>
<dbReference type="Pfam" id="PF04965">
    <property type="entry name" value="GPW_gp25"/>
    <property type="match status" value="1"/>
</dbReference>
<evidence type="ECO:0000259" key="1">
    <source>
        <dbReference type="Pfam" id="PF04965"/>
    </source>
</evidence>
<dbReference type="AlphaFoldDB" id="A0A1H4BHB6"/>
<dbReference type="OrthoDB" id="119583at2"/>
<dbReference type="PANTHER" id="PTHR38595">
    <property type="entry name" value="CYTOPLASMIC PROTEIN-RELATED"/>
    <property type="match status" value="1"/>
</dbReference>
<gene>
    <name evidence="2" type="ORF">SAMN05444370_105210</name>
</gene>
<reference evidence="2 3" key="1">
    <citation type="submission" date="2016-10" db="EMBL/GenBank/DDBJ databases">
        <authorList>
            <person name="de Groot N.N."/>
        </authorList>
    </citation>
    <scope>NUCLEOTIDE SEQUENCE [LARGE SCALE GENOMIC DNA]</scope>
    <source>
        <strain evidence="2 3">DSM 15345</strain>
    </source>
</reference>
<organism evidence="2 3">
    <name type="scientific">Rubrimonas cliftonensis</name>
    <dbReference type="NCBI Taxonomy" id="89524"/>
    <lineage>
        <taxon>Bacteria</taxon>
        <taxon>Pseudomonadati</taxon>
        <taxon>Pseudomonadota</taxon>
        <taxon>Alphaproteobacteria</taxon>
        <taxon>Rhodobacterales</taxon>
        <taxon>Paracoccaceae</taxon>
        <taxon>Rubrimonas</taxon>
    </lineage>
</organism>
<keyword evidence="3" id="KW-1185">Reference proteome</keyword>
<proteinExistence type="predicted"/>
<protein>
    <submittedName>
        <fullName evidence="2">Gene 25-like lysozyme</fullName>
    </submittedName>
</protein>
<dbReference type="STRING" id="89524.SAMN05444370_105210"/>
<dbReference type="EMBL" id="FNQM01000005">
    <property type="protein sequence ID" value="SEA47520.1"/>
    <property type="molecule type" value="Genomic_DNA"/>
</dbReference>
<dbReference type="InterPro" id="IPR053176">
    <property type="entry name" value="T6SS_TssE1-like"/>
</dbReference>
<evidence type="ECO:0000313" key="3">
    <source>
        <dbReference type="Proteomes" id="UP000198703"/>
    </source>
</evidence>
<dbReference type="SUPFAM" id="SSF160719">
    <property type="entry name" value="gpW/gp25-like"/>
    <property type="match status" value="1"/>
</dbReference>
<dbReference type="PANTHER" id="PTHR38595:SF1">
    <property type="entry name" value="TYPE VI SECRETION SYSTEM COMPONENT TSSE1"/>
    <property type="match status" value="1"/>
</dbReference>
<name>A0A1H4BHB6_9RHOB</name>
<accession>A0A1H4BHB6</accession>
<dbReference type="Proteomes" id="UP000198703">
    <property type="component" value="Unassembled WGS sequence"/>
</dbReference>
<evidence type="ECO:0000313" key="2">
    <source>
        <dbReference type="EMBL" id="SEA47520.1"/>
    </source>
</evidence>
<sequence length="197" mass="22076">MADDSELFWPSLYGRLVPSRYDEDTAGLTDEDFADDGGAPQHFLNDFSTLQRHVQVELVQILNSTGLEASLGAKDYPGGDRPARGEKASYPFDAYPAVQLSILNYGLPAIIGRQALSLPLPVIEKRIREAIGAYEPRIRPETMRVRVTTEKGDTIDPERPLEFTIEGEIYGAPESLRVLINTLWDTEKVRTRAELER</sequence>
<feature type="domain" description="IraD/Gp25-like" evidence="1">
    <location>
        <begin position="49"/>
        <end position="173"/>
    </location>
</feature>
<dbReference type="InterPro" id="IPR007048">
    <property type="entry name" value="IraD/Gp25-like"/>
</dbReference>